<feature type="repeat" description="ANK" evidence="3">
    <location>
        <begin position="7"/>
        <end position="39"/>
    </location>
</feature>
<dbReference type="InterPro" id="IPR002110">
    <property type="entry name" value="Ankyrin_rpt"/>
</dbReference>
<keyword evidence="2 3" id="KW-0040">ANK repeat</keyword>
<feature type="repeat" description="ANK" evidence="3">
    <location>
        <begin position="76"/>
        <end position="112"/>
    </location>
</feature>
<keyword evidence="5" id="KW-1185">Reference proteome</keyword>
<proteinExistence type="predicted"/>
<dbReference type="Pfam" id="PF00023">
    <property type="entry name" value="Ank"/>
    <property type="match status" value="1"/>
</dbReference>
<dbReference type="SUPFAM" id="SSF48403">
    <property type="entry name" value="Ankyrin repeat"/>
    <property type="match status" value="1"/>
</dbReference>
<reference evidence="4 5" key="1">
    <citation type="submission" date="2020-08" db="EMBL/GenBank/DDBJ databases">
        <title>Sequencing the genomes of 1000 actinobacteria strains.</title>
        <authorList>
            <person name="Klenk H.-P."/>
        </authorList>
    </citation>
    <scope>NUCLEOTIDE SEQUENCE [LARGE SCALE GENOMIC DNA]</scope>
    <source>
        <strain evidence="4 5">DSM 45582</strain>
    </source>
</reference>
<comment type="caution">
    <text evidence="4">The sequence shown here is derived from an EMBL/GenBank/DDBJ whole genome shotgun (WGS) entry which is preliminary data.</text>
</comment>
<dbReference type="InterPro" id="IPR036770">
    <property type="entry name" value="Ankyrin_rpt-contain_sf"/>
</dbReference>
<organism evidence="4 5">
    <name type="scientific">Saccharopolyspora gloriosae</name>
    <dbReference type="NCBI Taxonomy" id="455344"/>
    <lineage>
        <taxon>Bacteria</taxon>
        <taxon>Bacillati</taxon>
        <taxon>Actinomycetota</taxon>
        <taxon>Actinomycetes</taxon>
        <taxon>Pseudonocardiales</taxon>
        <taxon>Pseudonocardiaceae</taxon>
        <taxon>Saccharopolyspora</taxon>
    </lineage>
</organism>
<evidence type="ECO:0000313" key="4">
    <source>
        <dbReference type="EMBL" id="MBB5070428.1"/>
    </source>
</evidence>
<keyword evidence="1" id="KW-0677">Repeat</keyword>
<dbReference type="PROSITE" id="PS50297">
    <property type="entry name" value="ANK_REP_REGION"/>
    <property type="match status" value="2"/>
</dbReference>
<dbReference type="Proteomes" id="UP000580474">
    <property type="component" value="Unassembled WGS sequence"/>
</dbReference>
<evidence type="ECO:0000256" key="2">
    <source>
        <dbReference type="ARBA" id="ARBA00023043"/>
    </source>
</evidence>
<dbReference type="PANTHER" id="PTHR24171">
    <property type="entry name" value="ANKYRIN REPEAT DOMAIN-CONTAINING PROTEIN 39-RELATED"/>
    <property type="match status" value="1"/>
</dbReference>
<dbReference type="PANTHER" id="PTHR24171:SF9">
    <property type="entry name" value="ANKYRIN REPEAT DOMAIN-CONTAINING PROTEIN 39"/>
    <property type="match status" value="1"/>
</dbReference>
<dbReference type="PRINTS" id="PR01415">
    <property type="entry name" value="ANKYRIN"/>
</dbReference>
<dbReference type="SMART" id="SM00248">
    <property type="entry name" value="ANK"/>
    <property type="match status" value="3"/>
</dbReference>
<accession>A0A840NJF0</accession>
<dbReference type="AlphaFoldDB" id="A0A840NJF0"/>
<dbReference type="PROSITE" id="PS50088">
    <property type="entry name" value="ANK_REPEAT"/>
    <property type="match status" value="3"/>
</dbReference>
<evidence type="ECO:0000313" key="5">
    <source>
        <dbReference type="Proteomes" id="UP000580474"/>
    </source>
</evidence>
<gene>
    <name evidence="4" type="ORF">BJ969_003516</name>
</gene>
<feature type="repeat" description="ANK" evidence="3">
    <location>
        <begin position="41"/>
        <end position="73"/>
    </location>
</feature>
<dbReference type="RefSeq" id="WP_184479958.1">
    <property type="nucleotide sequence ID" value="NZ_JACHIV010000001.1"/>
</dbReference>
<name>A0A840NJF0_9PSEU</name>
<evidence type="ECO:0000256" key="3">
    <source>
        <dbReference type="PROSITE-ProRule" id="PRU00023"/>
    </source>
</evidence>
<dbReference type="Pfam" id="PF12796">
    <property type="entry name" value="Ank_2"/>
    <property type="match status" value="1"/>
</dbReference>
<dbReference type="Gene3D" id="1.25.40.20">
    <property type="entry name" value="Ankyrin repeat-containing domain"/>
    <property type="match status" value="2"/>
</dbReference>
<sequence length="137" mass="14837">MTDLDRMGRDPLHYAAAENDVTTVQQRLAAGVGVDLTEDREGYTPLFFAVQEGAVDAARHLLEAGASVRSTTTAGAAKTPLHLAVSRWRKSPDGAMIRLLLEYGADKAATTRKGRTPRLIAQGQFEFPDDLAELLDV</sequence>
<protein>
    <submittedName>
        <fullName evidence="4">Ankyrin repeat protein</fullName>
    </submittedName>
</protein>
<evidence type="ECO:0000256" key="1">
    <source>
        <dbReference type="ARBA" id="ARBA00022737"/>
    </source>
</evidence>
<dbReference type="EMBL" id="JACHIV010000001">
    <property type="protein sequence ID" value="MBB5070428.1"/>
    <property type="molecule type" value="Genomic_DNA"/>
</dbReference>